<evidence type="ECO:0000313" key="3">
    <source>
        <dbReference type="EMBL" id="MDO7834210.1"/>
    </source>
</evidence>
<feature type="transmembrane region" description="Helical" evidence="2">
    <location>
        <begin position="55"/>
        <end position="76"/>
    </location>
</feature>
<keyword evidence="2" id="KW-1133">Transmembrane helix</keyword>
<keyword evidence="4" id="KW-1185">Reference proteome</keyword>
<protein>
    <submittedName>
        <fullName evidence="3">Uncharacterized protein</fullName>
    </submittedName>
</protein>
<organism evidence="3 4">
    <name type="scientific">Sphingobium cyanobacteriorum</name>
    <dbReference type="NCBI Taxonomy" id="3063954"/>
    <lineage>
        <taxon>Bacteria</taxon>
        <taxon>Pseudomonadati</taxon>
        <taxon>Pseudomonadota</taxon>
        <taxon>Alphaproteobacteria</taxon>
        <taxon>Sphingomonadales</taxon>
        <taxon>Sphingomonadaceae</taxon>
        <taxon>Sphingobium</taxon>
    </lineage>
</organism>
<evidence type="ECO:0000256" key="2">
    <source>
        <dbReference type="SAM" id="Phobius"/>
    </source>
</evidence>
<reference evidence="3" key="1">
    <citation type="submission" date="2023-07" db="EMBL/GenBank/DDBJ databases">
        <title>Bacterial whole genome sequence for Sphingobium sp. HBC34.</title>
        <authorList>
            <person name="Le V."/>
            <person name="Ko S.-R."/>
            <person name="Ahn C.-Y."/>
            <person name="Oh H.-M."/>
        </authorList>
    </citation>
    <scope>NUCLEOTIDE SEQUENCE</scope>
    <source>
        <strain evidence="3">HBC34</strain>
    </source>
</reference>
<feature type="compositionally biased region" description="Basic and acidic residues" evidence="1">
    <location>
        <begin position="132"/>
        <end position="142"/>
    </location>
</feature>
<gene>
    <name evidence="3" type="ORF">Q4610_04045</name>
</gene>
<name>A0ABT8ZI42_9SPHN</name>
<comment type="caution">
    <text evidence="3">The sequence shown here is derived from an EMBL/GenBank/DDBJ whole genome shotgun (WGS) entry which is preliminary data.</text>
</comment>
<sequence length="329" mass="34668">MSTGVRSGRGRILAVLGGLAVALLVLCLPVGLIETIVASSGLSEAVPAAAPPLGMTARLIVAGFAGLMMMGLMGFTRRTPQEVSARDDEQGQDEQGRIKSAQGAKTMGFAFSKLTAMARRRAVPVDVPETPSLRRADAHPDAPPRPPIFASRDFDGVDIFARPQAGRRSLVAHRETEPEAVLPTPGFVASFAAPNAPMPLADEALPQPAFLRPAAPFAPIADPMDMEDEGDEAKWEAVAPAPPPPPVEPRLAPLPMRAPTQGLSVLQLTERLERGLALRSRVNPAQAASHVIADMPVAAAVPVREEVARDTDEALRAALGALRTMAGRR</sequence>
<dbReference type="EMBL" id="JAUQOM010000001">
    <property type="protein sequence ID" value="MDO7834210.1"/>
    <property type="molecule type" value="Genomic_DNA"/>
</dbReference>
<proteinExistence type="predicted"/>
<evidence type="ECO:0000313" key="4">
    <source>
        <dbReference type="Proteomes" id="UP001176471"/>
    </source>
</evidence>
<accession>A0ABT8ZI42</accession>
<dbReference type="RefSeq" id="WP_304534710.1">
    <property type="nucleotide sequence ID" value="NZ_JAUQOM010000001.1"/>
</dbReference>
<feature type="compositionally biased region" description="Basic and acidic residues" evidence="1">
    <location>
        <begin position="84"/>
        <end position="97"/>
    </location>
</feature>
<evidence type="ECO:0000256" key="1">
    <source>
        <dbReference type="SAM" id="MobiDB-lite"/>
    </source>
</evidence>
<keyword evidence="2" id="KW-0472">Membrane</keyword>
<dbReference type="Proteomes" id="UP001176471">
    <property type="component" value="Unassembled WGS sequence"/>
</dbReference>
<feature type="region of interest" description="Disordered" evidence="1">
    <location>
        <begin position="127"/>
        <end position="150"/>
    </location>
</feature>
<keyword evidence="2" id="KW-0812">Transmembrane</keyword>
<feature type="region of interest" description="Disordered" evidence="1">
    <location>
        <begin position="80"/>
        <end position="100"/>
    </location>
</feature>